<evidence type="ECO:0000256" key="1">
    <source>
        <dbReference type="PROSITE-ProRule" id="PRU00023"/>
    </source>
</evidence>
<sequence>MKIKQFDVKTAYLNGELEEEIFMEAPKGLEKFLGEISESEGNSSTGLKAKRMLQEFRKGDKVCLLKKSLYGLRQAGRSWYCELNKTLKNYGAIPTASDPCLFRIGSGEDVTLIAIYVDDILVASRDLKRISEIRRMLADQFEIKDLGDVKHCLGVEFSQVDGQVTMHQRGYVADVLERFGMAECKPVGTPVDLGTKLKTNGEQTEEDLKLPYRELVGALTYLATTTRPDISFAVSCLGQFNNCYTEEHWKAAKRVLRYLKGTMGMGLTYGSNAEPIKGFVDADWGSCPENRRSYTGFVFLLNGGSVSWDSKKQKTVALSTTEAEYMALSECVKEAIYLQRFLRELGFDKNAELVIFCDNRSCLKLAENPTFHARTDNKTPLHLALENGHEQIANLLTETTTENDSSIRNVKTTAILTDKRASLDDFEYNNESRLHLAAYNGDVKTVKLLIDEGEIVDAVTNIRETPLHIAAFKGNVDIAELLIENGACVDASTKSGLNPLHYAAQSRNSETIALLIERGAAVDALANDNQTPLHWAAHSGNSKTAELLIEKGASVKVVSNDKQTPLHRAAQSGNPEIVALLIAKGLLNMVIQKQLNY</sequence>
<feature type="repeat" description="ANK" evidence="1">
    <location>
        <begin position="528"/>
        <end position="560"/>
    </location>
</feature>
<proteinExistence type="predicted"/>
<dbReference type="InterPro" id="IPR043502">
    <property type="entry name" value="DNA/RNA_pol_sf"/>
</dbReference>
<dbReference type="InterPro" id="IPR013103">
    <property type="entry name" value="RVT_2"/>
</dbReference>
<evidence type="ECO:0000259" key="2">
    <source>
        <dbReference type="Pfam" id="PF07727"/>
    </source>
</evidence>
<dbReference type="SUPFAM" id="SSF48403">
    <property type="entry name" value="Ankyrin repeat"/>
    <property type="match status" value="1"/>
</dbReference>
<dbReference type="Proteomes" id="UP000719412">
    <property type="component" value="Unassembled WGS sequence"/>
</dbReference>
<keyword evidence="1" id="KW-0040">ANK repeat</keyword>
<feature type="repeat" description="ANK" evidence="1">
    <location>
        <begin position="462"/>
        <end position="494"/>
    </location>
</feature>
<dbReference type="Gene3D" id="1.25.40.20">
    <property type="entry name" value="Ankyrin repeat-containing domain"/>
    <property type="match status" value="1"/>
</dbReference>
<dbReference type="PROSITE" id="PS50297">
    <property type="entry name" value="ANK_REP_REGION"/>
    <property type="match status" value="6"/>
</dbReference>
<dbReference type="PROSITE" id="PS50088">
    <property type="entry name" value="ANK_REPEAT"/>
    <property type="match status" value="6"/>
</dbReference>
<evidence type="ECO:0000313" key="3">
    <source>
        <dbReference type="EMBL" id="KAH0822610.1"/>
    </source>
</evidence>
<dbReference type="InterPro" id="IPR036770">
    <property type="entry name" value="Ankyrin_rpt-contain_sf"/>
</dbReference>
<reference evidence="3" key="2">
    <citation type="submission" date="2021-08" db="EMBL/GenBank/DDBJ databases">
        <authorList>
            <person name="Eriksson T."/>
        </authorList>
    </citation>
    <scope>NUCLEOTIDE SEQUENCE</scope>
    <source>
        <strain evidence="3">Stoneville</strain>
        <tissue evidence="3">Whole head</tissue>
    </source>
</reference>
<feature type="domain" description="Reverse transcriptase Ty1/copia-type" evidence="2">
    <location>
        <begin position="59"/>
        <end position="191"/>
    </location>
</feature>
<accession>A0A8J6HPP4</accession>
<evidence type="ECO:0000313" key="4">
    <source>
        <dbReference type="Proteomes" id="UP000719412"/>
    </source>
</evidence>
<feature type="repeat" description="ANK" evidence="1">
    <location>
        <begin position="561"/>
        <end position="585"/>
    </location>
</feature>
<dbReference type="SMART" id="SM00248">
    <property type="entry name" value="ANK"/>
    <property type="match status" value="6"/>
</dbReference>
<keyword evidence="4" id="KW-1185">Reference proteome</keyword>
<protein>
    <recommendedName>
        <fullName evidence="2">Reverse transcriptase Ty1/copia-type domain-containing protein</fullName>
    </recommendedName>
</protein>
<feature type="repeat" description="ANK" evidence="1">
    <location>
        <begin position="429"/>
        <end position="461"/>
    </location>
</feature>
<dbReference type="PANTHER" id="PTHR11439">
    <property type="entry name" value="GAG-POL-RELATED RETROTRANSPOSON"/>
    <property type="match status" value="1"/>
</dbReference>
<dbReference type="Pfam" id="PF07727">
    <property type="entry name" value="RVT_2"/>
    <property type="match status" value="1"/>
</dbReference>
<reference evidence="3" key="1">
    <citation type="journal article" date="2020" name="J Insects Food Feed">
        <title>The yellow mealworm (Tenebrio molitor) genome: a resource for the emerging insects as food and feed industry.</title>
        <authorList>
            <person name="Eriksson T."/>
            <person name="Andere A."/>
            <person name="Kelstrup H."/>
            <person name="Emery V."/>
            <person name="Picard C."/>
        </authorList>
    </citation>
    <scope>NUCLEOTIDE SEQUENCE</scope>
    <source>
        <strain evidence="3">Stoneville</strain>
        <tissue evidence="3">Whole head</tissue>
    </source>
</reference>
<dbReference type="GO" id="GO:0071897">
    <property type="term" value="P:DNA biosynthetic process"/>
    <property type="evidence" value="ECO:0007669"/>
    <property type="project" value="UniProtKB-ARBA"/>
</dbReference>
<feature type="repeat" description="ANK" evidence="1">
    <location>
        <begin position="495"/>
        <end position="527"/>
    </location>
</feature>
<gene>
    <name evidence="3" type="ORF">GEV33_000181</name>
</gene>
<dbReference type="SUPFAM" id="SSF56672">
    <property type="entry name" value="DNA/RNA polymerases"/>
    <property type="match status" value="1"/>
</dbReference>
<name>A0A8J6HPP4_TENMO</name>
<comment type="caution">
    <text evidence="3">The sequence shown here is derived from an EMBL/GenBank/DDBJ whole genome shotgun (WGS) entry which is preliminary data.</text>
</comment>
<dbReference type="Pfam" id="PF00023">
    <property type="entry name" value="Ank"/>
    <property type="match status" value="1"/>
</dbReference>
<dbReference type="PRINTS" id="PR01415">
    <property type="entry name" value="ANKYRIN"/>
</dbReference>
<organism evidence="3 4">
    <name type="scientific">Tenebrio molitor</name>
    <name type="common">Yellow mealworm beetle</name>
    <dbReference type="NCBI Taxonomy" id="7067"/>
    <lineage>
        <taxon>Eukaryota</taxon>
        <taxon>Metazoa</taxon>
        <taxon>Ecdysozoa</taxon>
        <taxon>Arthropoda</taxon>
        <taxon>Hexapoda</taxon>
        <taxon>Insecta</taxon>
        <taxon>Pterygota</taxon>
        <taxon>Neoptera</taxon>
        <taxon>Endopterygota</taxon>
        <taxon>Coleoptera</taxon>
        <taxon>Polyphaga</taxon>
        <taxon>Cucujiformia</taxon>
        <taxon>Tenebrionidae</taxon>
        <taxon>Tenebrio</taxon>
    </lineage>
</organism>
<dbReference type="InterPro" id="IPR002110">
    <property type="entry name" value="Ankyrin_rpt"/>
</dbReference>
<dbReference type="Pfam" id="PF12796">
    <property type="entry name" value="Ank_2"/>
    <property type="match status" value="2"/>
</dbReference>
<feature type="repeat" description="ANK" evidence="1">
    <location>
        <begin position="376"/>
        <end position="398"/>
    </location>
</feature>
<dbReference type="EMBL" id="JABDTM020000798">
    <property type="protein sequence ID" value="KAH0822610.1"/>
    <property type="molecule type" value="Genomic_DNA"/>
</dbReference>
<dbReference type="PANTHER" id="PTHR11439:SF483">
    <property type="entry name" value="PEPTIDE SYNTHASE GLIP-LIKE, PUTATIVE (AFU_ORTHOLOGUE AFUA_3G12920)-RELATED"/>
    <property type="match status" value="1"/>
</dbReference>
<dbReference type="AlphaFoldDB" id="A0A8J6HPP4"/>
<dbReference type="CDD" id="cd09272">
    <property type="entry name" value="RNase_HI_RT_Ty1"/>
    <property type="match status" value="1"/>
</dbReference>